<accession>A0A8S9QHC4</accession>
<organism evidence="1 2">
    <name type="scientific">Brassica cretica</name>
    <name type="common">Mustard</name>
    <dbReference type="NCBI Taxonomy" id="69181"/>
    <lineage>
        <taxon>Eukaryota</taxon>
        <taxon>Viridiplantae</taxon>
        <taxon>Streptophyta</taxon>
        <taxon>Embryophyta</taxon>
        <taxon>Tracheophyta</taxon>
        <taxon>Spermatophyta</taxon>
        <taxon>Magnoliopsida</taxon>
        <taxon>eudicotyledons</taxon>
        <taxon>Gunneridae</taxon>
        <taxon>Pentapetalae</taxon>
        <taxon>rosids</taxon>
        <taxon>malvids</taxon>
        <taxon>Brassicales</taxon>
        <taxon>Brassicaceae</taxon>
        <taxon>Brassiceae</taxon>
        <taxon>Brassica</taxon>
    </lineage>
</organism>
<comment type="caution">
    <text evidence="1">The sequence shown here is derived from an EMBL/GenBank/DDBJ whole genome shotgun (WGS) entry which is preliminary data.</text>
</comment>
<name>A0A8S9QHC4_BRACR</name>
<dbReference type="AlphaFoldDB" id="A0A8S9QHC4"/>
<dbReference type="EMBL" id="QGKX02001290">
    <property type="protein sequence ID" value="KAF3537624.1"/>
    <property type="molecule type" value="Genomic_DNA"/>
</dbReference>
<gene>
    <name evidence="1" type="ORF">F2Q69_00024869</name>
</gene>
<reference evidence="1" key="1">
    <citation type="submission" date="2019-12" db="EMBL/GenBank/DDBJ databases">
        <title>Genome sequencing and annotation of Brassica cretica.</title>
        <authorList>
            <person name="Studholme D.J."/>
            <person name="Sarris P."/>
        </authorList>
    </citation>
    <scope>NUCLEOTIDE SEQUENCE</scope>
    <source>
        <strain evidence="1">PFS-109/04</strain>
        <tissue evidence="1">Leaf</tissue>
    </source>
</reference>
<evidence type="ECO:0000313" key="2">
    <source>
        <dbReference type="Proteomes" id="UP000712600"/>
    </source>
</evidence>
<evidence type="ECO:0000313" key="1">
    <source>
        <dbReference type="EMBL" id="KAF3537624.1"/>
    </source>
</evidence>
<proteinExistence type="predicted"/>
<dbReference type="Proteomes" id="UP000712600">
    <property type="component" value="Unassembled WGS sequence"/>
</dbReference>
<protein>
    <submittedName>
        <fullName evidence="1">Uncharacterized protein</fullName>
    </submittedName>
</protein>
<sequence>MARPVGVKAAKAKGRRKATASEDCWDIRQKDFALKEQLNKQKLLDSLIAKTEPLSELEIALKNKLITDMLSS</sequence>